<protein>
    <submittedName>
        <fullName evidence="3">Protein PLANT CADMIUM RESISTANCE 6-like</fullName>
    </submittedName>
</protein>
<accession>A0A6J0NTU0</accession>
<dbReference type="InterPro" id="IPR006461">
    <property type="entry name" value="PLAC_motif_containing"/>
</dbReference>
<proteinExistence type="predicted"/>
<dbReference type="RefSeq" id="XP_018488099.1">
    <property type="nucleotide sequence ID" value="XM_018632597.2"/>
</dbReference>
<evidence type="ECO:0000256" key="1">
    <source>
        <dbReference type="SAM" id="Phobius"/>
    </source>
</evidence>
<dbReference type="GeneID" id="108858715"/>
<keyword evidence="1" id="KW-0472">Membrane</keyword>
<dbReference type="NCBIfam" id="TIGR01571">
    <property type="entry name" value="A_thal_Cys_rich"/>
    <property type="match status" value="1"/>
</dbReference>
<evidence type="ECO:0000313" key="3">
    <source>
        <dbReference type="RefSeq" id="XP_018488099.1"/>
    </source>
</evidence>
<reference evidence="2" key="1">
    <citation type="journal article" date="2019" name="Database">
        <title>The radish genome database (RadishGD): an integrated information resource for radish genomics.</title>
        <authorList>
            <person name="Yu H.J."/>
            <person name="Baek S."/>
            <person name="Lee Y.J."/>
            <person name="Cho A."/>
            <person name="Mun J.H."/>
        </authorList>
    </citation>
    <scope>NUCLEOTIDE SEQUENCE [LARGE SCALE GENOMIC DNA]</scope>
    <source>
        <strain evidence="2">cv. WK10039</strain>
    </source>
</reference>
<gene>
    <name evidence="3" type="primary">LOC108858715</name>
</gene>
<dbReference type="Proteomes" id="UP000504610">
    <property type="component" value="Chromosome 5"/>
</dbReference>
<name>A0A6J0NTU0_RAPSA</name>
<dbReference type="OrthoDB" id="1045822at2759"/>
<reference evidence="3" key="2">
    <citation type="submission" date="2025-08" db="UniProtKB">
        <authorList>
            <consortium name="RefSeq"/>
        </authorList>
    </citation>
    <scope>IDENTIFICATION</scope>
    <source>
        <tissue evidence="3">Leaf</tissue>
    </source>
</reference>
<keyword evidence="1" id="KW-0812">Transmembrane</keyword>
<dbReference type="KEGG" id="rsz:108858715"/>
<dbReference type="PANTHER" id="PTHR15907">
    <property type="entry name" value="DUF614 FAMILY PROTEIN-RELATED"/>
    <property type="match status" value="1"/>
</dbReference>
<dbReference type="AlphaFoldDB" id="A0A6J0NTU0"/>
<dbReference type="Pfam" id="PF04749">
    <property type="entry name" value="PLAC8"/>
    <property type="match status" value="1"/>
</dbReference>
<evidence type="ECO:0000313" key="2">
    <source>
        <dbReference type="Proteomes" id="UP000504610"/>
    </source>
</evidence>
<keyword evidence="1" id="KW-1133">Transmembrane helix</keyword>
<keyword evidence="2" id="KW-1185">Reference proteome</keyword>
<feature type="transmembrane region" description="Helical" evidence="1">
    <location>
        <begin position="143"/>
        <end position="162"/>
    </location>
</feature>
<organism evidence="2 3">
    <name type="scientific">Raphanus sativus</name>
    <name type="common">Radish</name>
    <name type="synonym">Raphanus raphanistrum var. sativus</name>
    <dbReference type="NCBI Taxonomy" id="3726"/>
    <lineage>
        <taxon>Eukaryota</taxon>
        <taxon>Viridiplantae</taxon>
        <taxon>Streptophyta</taxon>
        <taxon>Embryophyta</taxon>
        <taxon>Tracheophyta</taxon>
        <taxon>Spermatophyta</taxon>
        <taxon>Magnoliopsida</taxon>
        <taxon>eudicotyledons</taxon>
        <taxon>Gunneridae</taxon>
        <taxon>Pentapetalae</taxon>
        <taxon>rosids</taxon>
        <taxon>malvids</taxon>
        <taxon>Brassicales</taxon>
        <taxon>Brassicaceae</taxon>
        <taxon>Brassiceae</taxon>
        <taxon>Raphanus</taxon>
    </lineage>
</organism>
<sequence>MVVVDHKQSRKELYELHNESWCNEPDLRPDQSPSPRMNNNFNPMFHAQPEPPVYEKQMVETEQKYPNNGGMGGVPVMGIPAQPMYINPGGMGNQPRSNWTSGLCDCMNDVENAIITCSFPFVTFGQIAEVTDEGTTSCGMSGMLYLFICCLFMTPCVYSCTFRAKIRSKFGLPDAPAPDWITHCFCEFCALCQEYRELKNRGLDPSIGWIGNVQRQQQEMMAPPMGQRMI</sequence>